<dbReference type="Gene3D" id="3.20.20.60">
    <property type="entry name" value="Phosphoenolpyruvate-binding domains"/>
    <property type="match status" value="1"/>
</dbReference>
<dbReference type="InterPro" id="IPR011206">
    <property type="entry name" value="Citrate_lyase_beta/mcl1/mcl2"/>
</dbReference>
<feature type="compositionally biased region" description="Low complexity" evidence="4">
    <location>
        <begin position="272"/>
        <end position="288"/>
    </location>
</feature>
<keyword evidence="3" id="KW-0460">Magnesium</keyword>
<evidence type="ECO:0000256" key="1">
    <source>
        <dbReference type="ARBA" id="ARBA00001946"/>
    </source>
</evidence>
<feature type="region of interest" description="Disordered" evidence="4">
    <location>
        <begin position="268"/>
        <end position="288"/>
    </location>
</feature>
<keyword evidence="2" id="KW-0479">Metal-binding</keyword>
<evidence type="ECO:0000259" key="5">
    <source>
        <dbReference type="Pfam" id="PF03328"/>
    </source>
</evidence>
<evidence type="ECO:0000313" key="6">
    <source>
        <dbReference type="EMBL" id="MDP5181226.1"/>
    </source>
</evidence>
<name>A0ABT9I6N6_9ACTN</name>
<reference evidence="7" key="1">
    <citation type="submission" date="2023-05" db="EMBL/GenBank/DDBJ databases">
        <title>Draft genome of Pseudofrankia sp. BMG5.37.</title>
        <authorList>
            <person name="Gtari M."/>
            <person name="Ghodhbane F."/>
            <person name="Sbissi I."/>
        </authorList>
    </citation>
    <scope>NUCLEOTIDE SEQUENCE [LARGE SCALE GENOMIC DNA]</scope>
    <source>
        <strain evidence="7">BMG 814</strain>
    </source>
</reference>
<dbReference type="InterPro" id="IPR005000">
    <property type="entry name" value="Aldolase/citrate-lyase_domain"/>
</dbReference>
<evidence type="ECO:0000256" key="2">
    <source>
        <dbReference type="ARBA" id="ARBA00022723"/>
    </source>
</evidence>
<sequence length="288" mass="30218">MNAVPRSWLYVPGHRDDRVAKALTAGADAVVVDLEDAVPAAQKDRARELTTALLDEHRPGGPQLWVRINPPGTEAGERDLAALAGRRADGVRVPRAEDPDAVRAVGDRLGLPMQLLLESARGLWRAHELAAAHGLVAGIGLGEADLAADLLVDRDEGLHWARGAVVVAARAAGLPSPVQSVWTDVGDLDGLRASSRTGRVTGFFGRSVVHPRQLGPVHEVYTPSPEERAAAERVVATAAAAAQRGESAVLDADGRFVDPAVVARARTVLDRAAPSDQPAPAPSSGETR</sequence>
<dbReference type="GO" id="GO:0016829">
    <property type="term" value="F:lyase activity"/>
    <property type="evidence" value="ECO:0007669"/>
    <property type="project" value="UniProtKB-KW"/>
</dbReference>
<keyword evidence="7" id="KW-1185">Reference proteome</keyword>
<comment type="cofactor">
    <cofactor evidence="1">
        <name>Mg(2+)</name>
        <dbReference type="ChEBI" id="CHEBI:18420"/>
    </cofactor>
</comment>
<organism evidence="6 7">
    <name type="scientific">Blastococcus carthaginiensis</name>
    <dbReference type="NCBI Taxonomy" id="3050034"/>
    <lineage>
        <taxon>Bacteria</taxon>
        <taxon>Bacillati</taxon>
        <taxon>Actinomycetota</taxon>
        <taxon>Actinomycetes</taxon>
        <taxon>Geodermatophilales</taxon>
        <taxon>Geodermatophilaceae</taxon>
        <taxon>Blastococcus</taxon>
    </lineage>
</organism>
<evidence type="ECO:0000313" key="7">
    <source>
        <dbReference type="Proteomes" id="UP001233673"/>
    </source>
</evidence>
<dbReference type="EMBL" id="JASNFN010000001">
    <property type="protein sequence ID" value="MDP5181226.1"/>
    <property type="molecule type" value="Genomic_DNA"/>
</dbReference>
<evidence type="ECO:0000256" key="3">
    <source>
        <dbReference type="ARBA" id="ARBA00022842"/>
    </source>
</evidence>
<dbReference type="PIRSF" id="PIRSF015582">
    <property type="entry name" value="Cit_lyase_B"/>
    <property type="match status" value="1"/>
</dbReference>
<dbReference type="InterPro" id="IPR015813">
    <property type="entry name" value="Pyrv/PenolPyrv_kinase-like_dom"/>
</dbReference>
<feature type="domain" description="HpcH/HpaI aldolase/citrate lyase" evidence="5">
    <location>
        <begin position="6"/>
        <end position="211"/>
    </location>
</feature>
<proteinExistence type="predicted"/>
<protein>
    <submittedName>
        <fullName evidence="6">CoA ester lyase</fullName>
    </submittedName>
</protein>
<dbReference type="PANTHER" id="PTHR32308">
    <property type="entry name" value="LYASE BETA SUBUNIT, PUTATIVE (AFU_ORTHOLOGUE AFUA_4G13030)-RELATED"/>
    <property type="match status" value="1"/>
</dbReference>
<gene>
    <name evidence="6" type="ORF">QOZ88_01110</name>
</gene>
<dbReference type="PANTHER" id="PTHR32308:SF10">
    <property type="entry name" value="CITRATE LYASE SUBUNIT BETA"/>
    <property type="match status" value="1"/>
</dbReference>
<comment type="caution">
    <text evidence="6">The sequence shown here is derived from an EMBL/GenBank/DDBJ whole genome shotgun (WGS) entry which is preliminary data.</text>
</comment>
<keyword evidence="6" id="KW-0456">Lyase</keyword>
<dbReference type="SUPFAM" id="SSF51621">
    <property type="entry name" value="Phosphoenolpyruvate/pyruvate domain"/>
    <property type="match status" value="1"/>
</dbReference>
<dbReference type="Proteomes" id="UP001233673">
    <property type="component" value="Unassembled WGS sequence"/>
</dbReference>
<dbReference type="InterPro" id="IPR040442">
    <property type="entry name" value="Pyrv_kinase-like_dom_sf"/>
</dbReference>
<dbReference type="Pfam" id="PF03328">
    <property type="entry name" value="HpcH_HpaI"/>
    <property type="match status" value="1"/>
</dbReference>
<dbReference type="RefSeq" id="WP_305997993.1">
    <property type="nucleotide sequence ID" value="NZ_JASNFN010000001.1"/>
</dbReference>
<evidence type="ECO:0000256" key="4">
    <source>
        <dbReference type="SAM" id="MobiDB-lite"/>
    </source>
</evidence>
<accession>A0ABT9I6N6</accession>